<accession>A0A3B0Z5P7</accession>
<keyword evidence="4" id="KW-0378">Hydrolase</keyword>
<dbReference type="GO" id="GO:0000105">
    <property type="term" value="P:L-histidine biosynthetic process"/>
    <property type="evidence" value="ECO:0007669"/>
    <property type="project" value="UniProtKB-UniPathway"/>
</dbReference>
<reference evidence="11" key="1">
    <citation type="submission" date="2018-06" db="EMBL/GenBank/DDBJ databases">
        <authorList>
            <person name="Zhirakovskaya E."/>
        </authorList>
    </citation>
    <scope>NUCLEOTIDE SEQUENCE</scope>
</reference>
<dbReference type="GO" id="GO:0016829">
    <property type="term" value="F:lyase activity"/>
    <property type="evidence" value="ECO:0007669"/>
    <property type="project" value="UniProtKB-KW"/>
</dbReference>
<dbReference type="HAMAP" id="MF_00278">
    <property type="entry name" value="HisH"/>
    <property type="match status" value="1"/>
</dbReference>
<evidence type="ECO:0000313" key="11">
    <source>
        <dbReference type="EMBL" id="VAW76664.1"/>
    </source>
</evidence>
<dbReference type="Pfam" id="PF00117">
    <property type="entry name" value="GATase"/>
    <property type="match status" value="1"/>
</dbReference>
<dbReference type="AlphaFoldDB" id="A0A3B0Z5P7"/>
<dbReference type="NCBIfam" id="TIGR01855">
    <property type="entry name" value="IMP_synth_hisH"/>
    <property type="match status" value="1"/>
</dbReference>
<dbReference type="GO" id="GO:0004359">
    <property type="term" value="F:glutaminase activity"/>
    <property type="evidence" value="ECO:0007669"/>
    <property type="project" value="UniProtKB-EC"/>
</dbReference>
<dbReference type="PROSITE" id="PS51273">
    <property type="entry name" value="GATASE_TYPE_1"/>
    <property type="match status" value="1"/>
</dbReference>
<dbReference type="InterPro" id="IPR029062">
    <property type="entry name" value="Class_I_gatase-like"/>
</dbReference>
<dbReference type="InterPro" id="IPR010139">
    <property type="entry name" value="Imidazole-glycPsynth_HisH"/>
</dbReference>
<keyword evidence="2" id="KW-0963">Cytoplasm</keyword>
<sequence>MPPGGELQYAMSSIAIIDYEMGNLHSIAKAVEHVAGGAEVRVTSVPEEILSADRVIFPGVGGIGHCMEALIRGGLDQVIRDVAASKPMLGICLGMQALLERSEENGGVECLGLFNGEVLRFHEALSADGAKLKVPHMGWNQVQQQPHPLWRDIDQDSRFYFVHSYYAAPEESRECAGSADYGGEFCCTLARENLFAVQFHPEKSQHAGLTLLRNFSRWDGQGN</sequence>
<keyword evidence="3" id="KW-0028">Amino-acid biosynthesis</keyword>
<organism evidence="11">
    <name type="scientific">hydrothermal vent metagenome</name>
    <dbReference type="NCBI Taxonomy" id="652676"/>
    <lineage>
        <taxon>unclassified sequences</taxon>
        <taxon>metagenomes</taxon>
        <taxon>ecological metagenomes</taxon>
    </lineage>
</organism>
<evidence type="ECO:0000256" key="5">
    <source>
        <dbReference type="ARBA" id="ARBA00022962"/>
    </source>
</evidence>
<keyword evidence="6" id="KW-0368">Histidine biosynthesis</keyword>
<evidence type="ECO:0000256" key="4">
    <source>
        <dbReference type="ARBA" id="ARBA00022801"/>
    </source>
</evidence>
<comment type="pathway">
    <text evidence="1">Amino-acid biosynthesis; L-histidine biosynthesis; L-histidine from 5-phospho-alpha-D-ribose 1-diphosphate: step 5/9.</text>
</comment>
<feature type="domain" description="Glutamine amidotransferase" evidence="10">
    <location>
        <begin position="16"/>
        <end position="215"/>
    </location>
</feature>
<keyword evidence="5" id="KW-0315">Glutamine amidotransferase</keyword>
<dbReference type="CDD" id="cd01748">
    <property type="entry name" value="GATase1_IGP_Synthase"/>
    <property type="match status" value="1"/>
</dbReference>
<keyword evidence="7" id="KW-0456">Lyase</keyword>
<evidence type="ECO:0000259" key="10">
    <source>
        <dbReference type="Pfam" id="PF00117"/>
    </source>
</evidence>
<dbReference type="PIRSF" id="PIRSF000495">
    <property type="entry name" value="Amidotransf_hisH"/>
    <property type="match status" value="1"/>
</dbReference>
<dbReference type="PANTHER" id="PTHR42701:SF2">
    <property type="entry name" value="IMIDAZOLE GLYCEROL PHOSPHATE SYNTHASE SUBUNIT HISH 1"/>
    <property type="match status" value="1"/>
</dbReference>
<evidence type="ECO:0000256" key="6">
    <source>
        <dbReference type="ARBA" id="ARBA00023102"/>
    </source>
</evidence>
<evidence type="ECO:0000256" key="9">
    <source>
        <dbReference type="ARBA" id="ARBA00049534"/>
    </source>
</evidence>
<evidence type="ECO:0000256" key="2">
    <source>
        <dbReference type="ARBA" id="ARBA00022490"/>
    </source>
</evidence>
<protein>
    <submittedName>
        <fullName evidence="11">Imidazole glycerol phosphate synthase amidotransferase subunit</fullName>
        <ecNumber evidence="11">2.4.2.-</ecNumber>
    </submittedName>
</protein>
<comment type="catalytic activity">
    <reaction evidence="9">
        <text>L-glutamine + H2O = L-glutamate + NH4(+)</text>
        <dbReference type="Rhea" id="RHEA:15889"/>
        <dbReference type="ChEBI" id="CHEBI:15377"/>
        <dbReference type="ChEBI" id="CHEBI:28938"/>
        <dbReference type="ChEBI" id="CHEBI:29985"/>
        <dbReference type="ChEBI" id="CHEBI:58359"/>
        <dbReference type="EC" id="3.5.1.2"/>
    </reaction>
</comment>
<evidence type="ECO:0000256" key="8">
    <source>
        <dbReference type="ARBA" id="ARBA00047838"/>
    </source>
</evidence>
<evidence type="ECO:0000256" key="3">
    <source>
        <dbReference type="ARBA" id="ARBA00022605"/>
    </source>
</evidence>
<name>A0A3B0Z5P7_9ZZZZ</name>
<keyword evidence="11" id="KW-0808">Transferase</keyword>
<dbReference type="SUPFAM" id="SSF52317">
    <property type="entry name" value="Class I glutamine amidotransferase-like"/>
    <property type="match status" value="1"/>
</dbReference>
<dbReference type="InterPro" id="IPR017926">
    <property type="entry name" value="GATASE"/>
</dbReference>
<dbReference type="EC" id="2.4.2.-" evidence="11"/>
<gene>
    <name evidence="11" type="ORF">MNBD_GAMMA15-80</name>
</gene>
<comment type="catalytic activity">
    <reaction evidence="8">
        <text>5-[(5-phospho-1-deoxy-D-ribulos-1-ylimino)methylamino]-1-(5-phospho-beta-D-ribosyl)imidazole-4-carboxamide + L-glutamine = D-erythro-1-(imidazol-4-yl)glycerol 3-phosphate + 5-amino-1-(5-phospho-beta-D-ribosyl)imidazole-4-carboxamide + L-glutamate + H(+)</text>
        <dbReference type="Rhea" id="RHEA:24793"/>
        <dbReference type="ChEBI" id="CHEBI:15378"/>
        <dbReference type="ChEBI" id="CHEBI:29985"/>
        <dbReference type="ChEBI" id="CHEBI:58278"/>
        <dbReference type="ChEBI" id="CHEBI:58359"/>
        <dbReference type="ChEBI" id="CHEBI:58475"/>
        <dbReference type="ChEBI" id="CHEBI:58525"/>
        <dbReference type="EC" id="4.3.2.10"/>
    </reaction>
</comment>
<dbReference type="UniPathway" id="UPA00031">
    <property type="reaction ID" value="UER00010"/>
</dbReference>
<dbReference type="EMBL" id="UOFN01000062">
    <property type="protein sequence ID" value="VAW76664.1"/>
    <property type="molecule type" value="Genomic_DNA"/>
</dbReference>
<dbReference type="GO" id="GO:0000107">
    <property type="term" value="F:imidazoleglycerol-phosphate synthase activity"/>
    <property type="evidence" value="ECO:0007669"/>
    <property type="project" value="RHEA"/>
</dbReference>
<dbReference type="PANTHER" id="PTHR42701">
    <property type="entry name" value="IMIDAZOLE GLYCEROL PHOSPHATE SYNTHASE SUBUNIT HISH"/>
    <property type="match status" value="1"/>
</dbReference>
<proteinExistence type="inferred from homology"/>
<dbReference type="Gene3D" id="3.40.50.880">
    <property type="match status" value="1"/>
</dbReference>
<keyword evidence="11" id="KW-0328">Glycosyltransferase</keyword>
<evidence type="ECO:0000256" key="1">
    <source>
        <dbReference type="ARBA" id="ARBA00005091"/>
    </source>
</evidence>
<evidence type="ECO:0000256" key="7">
    <source>
        <dbReference type="ARBA" id="ARBA00023239"/>
    </source>
</evidence>